<keyword evidence="2" id="KW-1185">Reference proteome</keyword>
<dbReference type="Proteomes" id="UP001156196">
    <property type="component" value="Chromosome"/>
</dbReference>
<protein>
    <submittedName>
        <fullName evidence="1">Uncharacterized protein</fullName>
    </submittedName>
</protein>
<sequence>MARQIRIPVRSFGSEVGMPAVPELAEWLKGKRGVEADLTTYRLERSLDVQEGVAVPAAGGIFYGERLSGAFLGMEDGVLVGEPGIDPATVADDARFVRARRKDAWVALPAPQRLGFRDASIRDEEEFSETIADLYARLMREMRDQGVQGHVLVADVADAIELEVLAGRKVLFFPRNPGTFDLELLLEYQDTLVLPAAVLDRAPDLMDRFRVRKLVLLDAEGKDLAAAAAELADPDMLEAGGYCEDDCPDYWKSLVERAFIPR</sequence>
<dbReference type="KEGG" id="msum:OH143_04330"/>
<dbReference type="RefSeq" id="WP_048063832.1">
    <property type="nucleotide sequence ID" value="NZ_CP109831.1"/>
</dbReference>
<dbReference type="AlphaFoldDB" id="A0AAX3EAR5"/>
<dbReference type="EMBL" id="CP109831">
    <property type="protein sequence ID" value="UYU19323.1"/>
    <property type="molecule type" value="Genomic_DNA"/>
</dbReference>
<evidence type="ECO:0000313" key="2">
    <source>
        <dbReference type="Proteomes" id="UP001156196"/>
    </source>
</evidence>
<reference evidence="1" key="1">
    <citation type="submission" date="2022-10" db="EMBL/GenBank/DDBJ databases">
        <title>Complete genome of Methanoculleus submarinus DSM 15122.</title>
        <authorList>
            <person name="Chen S.-C."/>
            <person name="Lai S.-J."/>
            <person name="You Y.-T."/>
        </authorList>
    </citation>
    <scope>NUCLEOTIDE SEQUENCE</scope>
    <source>
        <strain evidence="1">DSM 15122</strain>
    </source>
</reference>
<accession>A0AAX3EAR5</accession>
<name>A0AAX3EAR5_9EURY</name>
<organism evidence="1 2">
    <name type="scientific">Methanoculleus submarinus</name>
    <dbReference type="NCBI Taxonomy" id="204050"/>
    <lineage>
        <taxon>Archaea</taxon>
        <taxon>Methanobacteriati</taxon>
        <taxon>Methanobacteriota</taxon>
        <taxon>Stenosarchaea group</taxon>
        <taxon>Methanomicrobia</taxon>
        <taxon>Methanomicrobiales</taxon>
        <taxon>Methanomicrobiaceae</taxon>
        <taxon>Methanoculleus</taxon>
    </lineage>
</organism>
<evidence type="ECO:0000313" key="1">
    <source>
        <dbReference type="EMBL" id="UYU19323.1"/>
    </source>
</evidence>
<dbReference type="GeneID" id="4848029"/>
<proteinExistence type="predicted"/>
<gene>
    <name evidence="1" type="ORF">OH143_04330</name>
</gene>